<proteinExistence type="predicted"/>
<feature type="domain" description="DUF1508" evidence="1">
    <location>
        <begin position="8"/>
        <end position="55"/>
    </location>
</feature>
<dbReference type="InterPro" id="IPR010879">
    <property type="entry name" value="DUF1508"/>
</dbReference>
<dbReference type="RefSeq" id="WP_005976061.1">
    <property type="nucleotide sequence ID" value="NZ_BAABXY010000001.1"/>
</dbReference>
<organism evidence="2 3">
    <name type="scientific">Fusobacterium ulcerans</name>
    <dbReference type="NCBI Taxonomy" id="861"/>
    <lineage>
        <taxon>Bacteria</taxon>
        <taxon>Fusobacteriati</taxon>
        <taxon>Fusobacteriota</taxon>
        <taxon>Fusobacteriia</taxon>
        <taxon>Fusobacteriales</taxon>
        <taxon>Fusobacteriaceae</taxon>
        <taxon>Fusobacterium</taxon>
    </lineage>
</organism>
<sequence>MYFKVLKAKNEQFYFNGYGNNHEIILSSEMYKSKQAALHTIEVIKEQAGKAEIKDETDNK</sequence>
<dbReference type="Proteomes" id="UP000249008">
    <property type="component" value="Chromosome 1"/>
</dbReference>
<dbReference type="Gene3D" id="3.30.160.160">
    <property type="entry name" value="YegP-like"/>
    <property type="match status" value="1"/>
</dbReference>
<accession>A0AAX1TRW9</accession>
<evidence type="ECO:0000259" key="1">
    <source>
        <dbReference type="Pfam" id="PF07411"/>
    </source>
</evidence>
<evidence type="ECO:0000313" key="2">
    <source>
        <dbReference type="EMBL" id="SQJ00295.1"/>
    </source>
</evidence>
<protein>
    <submittedName>
        <fullName evidence="2">Uncharacterized conserved protein</fullName>
    </submittedName>
</protein>
<dbReference type="AlphaFoldDB" id="A0AAX1TRW9"/>
<dbReference type="EMBL" id="LS483487">
    <property type="protein sequence ID" value="SQJ00295.1"/>
    <property type="molecule type" value="Genomic_DNA"/>
</dbReference>
<dbReference type="SUPFAM" id="SSF160113">
    <property type="entry name" value="YegP-like"/>
    <property type="match status" value="1"/>
</dbReference>
<dbReference type="KEGG" id="ful:C4N20_10335"/>
<dbReference type="GeneID" id="78455211"/>
<dbReference type="Pfam" id="PF07411">
    <property type="entry name" value="DUF1508"/>
    <property type="match status" value="1"/>
</dbReference>
<name>A0AAX1TRW9_9FUSO</name>
<reference evidence="2 3" key="1">
    <citation type="submission" date="2018-06" db="EMBL/GenBank/DDBJ databases">
        <authorList>
            <consortium name="Pathogen Informatics"/>
            <person name="Doyle S."/>
        </authorList>
    </citation>
    <scope>NUCLEOTIDE SEQUENCE [LARGE SCALE GENOMIC DNA]</scope>
    <source>
        <strain evidence="2 3">NCTC12112</strain>
    </source>
</reference>
<gene>
    <name evidence="2" type="ORF">NCTC12112_00622</name>
</gene>
<dbReference type="InterPro" id="IPR036913">
    <property type="entry name" value="YegP-like_sf"/>
</dbReference>
<evidence type="ECO:0000313" key="3">
    <source>
        <dbReference type="Proteomes" id="UP000249008"/>
    </source>
</evidence>